<dbReference type="STRING" id="484019.THA_664"/>
<keyword evidence="1" id="KW-0449">Lipoprotein</keyword>
<sequence>MKKRLFLLLSGLLVIFIVFSGCLQQLPNDNDGTSSTTSVILDGIAKAKYDFLTIGATNLEITGKVLATDGRNVIVHDATSGILIYDSNFANSTGAAVGDLITLNATFVYYYNVIEGKYNTVSYVSTDTSSEELKPVKLDITLDPDWLTDADKEGNLTKTSGDATSLSLWLFRYVTVEGTITLSEGNYAAVEYETKDGTSCIEFTSWNSALNYDDIKANIGTTVAATGILTANFDKWQLLIWDSNNIEY</sequence>
<name>B7IGC7_THEAB</name>
<dbReference type="EMBL" id="CP001185">
    <property type="protein sequence ID" value="ACJ75141.1"/>
    <property type="molecule type" value="Genomic_DNA"/>
</dbReference>
<evidence type="ECO:0000313" key="1">
    <source>
        <dbReference type="EMBL" id="ACJ75141.1"/>
    </source>
</evidence>
<dbReference type="PROSITE" id="PS51257">
    <property type="entry name" value="PROKAR_LIPOPROTEIN"/>
    <property type="match status" value="1"/>
</dbReference>
<organism evidence="1 2">
    <name type="scientific">Thermosipho africanus (strain TCF52B)</name>
    <dbReference type="NCBI Taxonomy" id="484019"/>
    <lineage>
        <taxon>Bacteria</taxon>
        <taxon>Thermotogati</taxon>
        <taxon>Thermotogota</taxon>
        <taxon>Thermotogae</taxon>
        <taxon>Thermotogales</taxon>
        <taxon>Fervidobacteriaceae</taxon>
        <taxon>Thermosipho</taxon>
    </lineage>
</organism>
<gene>
    <name evidence="1" type="ordered locus">THA_664</name>
</gene>
<evidence type="ECO:0000313" key="2">
    <source>
        <dbReference type="Proteomes" id="UP000002453"/>
    </source>
</evidence>
<protein>
    <submittedName>
        <fullName evidence="1">Lipoprotein, putative</fullName>
    </submittedName>
</protein>
<reference evidence="1 2" key="1">
    <citation type="journal article" date="2009" name="J. Bacteriol.">
        <title>The genome of Thermosipho africanus TCF52B: lateral genetic connections to the Firmicutes and Archaea.</title>
        <authorList>
            <person name="Nesboe C.L."/>
            <person name="Bapteste E."/>
            <person name="Curtis B."/>
            <person name="Dahle H."/>
            <person name="Lopez P."/>
            <person name="Macleod D."/>
            <person name="Dlutek M."/>
            <person name="Bowman S."/>
            <person name="Zhaxybayeva O."/>
            <person name="Birkeland N.-K."/>
            <person name="Doolittle W.F."/>
        </authorList>
    </citation>
    <scope>NUCLEOTIDE SEQUENCE [LARGE SCALE GENOMIC DNA]</scope>
    <source>
        <strain evidence="1 2">TCF52B</strain>
    </source>
</reference>
<dbReference type="AlphaFoldDB" id="B7IGC7"/>
<proteinExistence type="predicted"/>
<dbReference type="KEGG" id="taf:THA_664"/>
<accession>B7IGC7</accession>
<dbReference type="HOGENOM" id="CLU_1119725_0_0_0"/>
<keyword evidence="2" id="KW-1185">Reference proteome</keyword>
<dbReference type="RefSeq" id="WP_012579710.1">
    <property type="nucleotide sequence ID" value="NC_011653.1"/>
</dbReference>
<dbReference type="Proteomes" id="UP000002453">
    <property type="component" value="Chromosome"/>
</dbReference>